<dbReference type="InterPro" id="IPR005825">
    <property type="entry name" value="Ribosomal_uL24_CS"/>
</dbReference>
<dbReference type="SMART" id="SM00739">
    <property type="entry name" value="KOW"/>
    <property type="match status" value="1"/>
</dbReference>
<dbReference type="InterPro" id="IPR043425">
    <property type="entry name" value="NusG-like"/>
</dbReference>
<evidence type="ECO:0000256" key="1">
    <source>
        <dbReference type="ARBA" id="ARBA00022814"/>
    </source>
</evidence>
<proteinExistence type="predicted"/>
<evidence type="ECO:0000256" key="3">
    <source>
        <dbReference type="ARBA" id="ARBA00023163"/>
    </source>
</evidence>
<organism evidence="5">
    <name type="scientific">marine metagenome</name>
    <dbReference type="NCBI Taxonomy" id="408172"/>
    <lineage>
        <taxon>unclassified sequences</taxon>
        <taxon>metagenomes</taxon>
        <taxon>ecological metagenomes</taxon>
    </lineage>
</organism>
<dbReference type="InterPro" id="IPR006645">
    <property type="entry name" value="NGN-like_dom"/>
</dbReference>
<dbReference type="EMBL" id="UINC01001792">
    <property type="protein sequence ID" value="SUZ88873.1"/>
    <property type="molecule type" value="Genomic_DNA"/>
</dbReference>
<keyword evidence="1" id="KW-0889">Transcription antitermination</keyword>
<dbReference type="InterPro" id="IPR008991">
    <property type="entry name" value="Translation_prot_SH3-like_sf"/>
</dbReference>
<gene>
    <name evidence="5" type="ORF">METZ01_LOCUS41727</name>
</gene>
<accession>A0A381RIC5</accession>
<reference evidence="5" key="1">
    <citation type="submission" date="2018-05" db="EMBL/GenBank/DDBJ databases">
        <authorList>
            <person name="Lanie J.A."/>
            <person name="Ng W.-L."/>
            <person name="Kazmierczak K.M."/>
            <person name="Andrzejewski T.M."/>
            <person name="Davidsen T.M."/>
            <person name="Wayne K.J."/>
            <person name="Tettelin H."/>
            <person name="Glass J.I."/>
            <person name="Rusch D."/>
            <person name="Podicherti R."/>
            <person name="Tsui H.-C.T."/>
            <person name="Winkler M.E."/>
        </authorList>
    </citation>
    <scope>NUCLEOTIDE SEQUENCE</scope>
</reference>
<evidence type="ECO:0000313" key="5">
    <source>
        <dbReference type="EMBL" id="SUZ88873.1"/>
    </source>
</evidence>
<dbReference type="SUPFAM" id="SSF82679">
    <property type="entry name" value="N-utilization substance G protein NusG, N-terminal domain"/>
    <property type="match status" value="1"/>
</dbReference>
<evidence type="ECO:0000259" key="4">
    <source>
        <dbReference type="SMART" id="SM00739"/>
    </source>
</evidence>
<dbReference type="GO" id="GO:0006354">
    <property type="term" value="P:DNA-templated transcription elongation"/>
    <property type="evidence" value="ECO:0007669"/>
    <property type="project" value="InterPro"/>
</dbReference>
<dbReference type="PANTHER" id="PTHR30265">
    <property type="entry name" value="RHO-INTERACTING TRANSCRIPTION TERMINATION FACTOR NUSG"/>
    <property type="match status" value="1"/>
</dbReference>
<dbReference type="Gene3D" id="3.30.70.940">
    <property type="entry name" value="NusG, N-terminal domain"/>
    <property type="match status" value="1"/>
</dbReference>
<dbReference type="GO" id="GO:0003735">
    <property type="term" value="F:structural constituent of ribosome"/>
    <property type="evidence" value="ECO:0007669"/>
    <property type="project" value="InterPro"/>
</dbReference>
<dbReference type="GO" id="GO:0005840">
    <property type="term" value="C:ribosome"/>
    <property type="evidence" value="ECO:0007669"/>
    <property type="project" value="InterPro"/>
</dbReference>
<dbReference type="InterPro" id="IPR005824">
    <property type="entry name" value="KOW"/>
</dbReference>
<dbReference type="GO" id="GO:0031564">
    <property type="term" value="P:transcription antitermination"/>
    <property type="evidence" value="ECO:0007669"/>
    <property type="project" value="UniProtKB-KW"/>
</dbReference>
<dbReference type="SUPFAM" id="SSF50104">
    <property type="entry name" value="Translation proteins SH3-like domain"/>
    <property type="match status" value="1"/>
</dbReference>
<keyword evidence="3" id="KW-0804">Transcription</keyword>
<dbReference type="PANTHER" id="PTHR30265:SF4">
    <property type="entry name" value="KOW MOTIF FAMILY PROTEIN, EXPRESSED"/>
    <property type="match status" value="1"/>
</dbReference>
<dbReference type="Pfam" id="PF00467">
    <property type="entry name" value="KOW"/>
    <property type="match status" value="1"/>
</dbReference>
<keyword evidence="2" id="KW-0805">Transcription regulation</keyword>
<dbReference type="GO" id="GO:0006412">
    <property type="term" value="P:translation"/>
    <property type="evidence" value="ECO:0007669"/>
    <property type="project" value="InterPro"/>
</dbReference>
<dbReference type="AlphaFoldDB" id="A0A381RIC5"/>
<dbReference type="PROSITE" id="PS01108">
    <property type="entry name" value="RIBOSOMAL_L24"/>
    <property type="match status" value="1"/>
</dbReference>
<name>A0A381RIC5_9ZZZZ</name>
<dbReference type="Pfam" id="PF02357">
    <property type="entry name" value="NusG"/>
    <property type="match status" value="1"/>
</dbReference>
<dbReference type="InterPro" id="IPR036735">
    <property type="entry name" value="NGN_dom_sf"/>
</dbReference>
<evidence type="ECO:0000256" key="2">
    <source>
        <dbReference type="ARBA" id="ARBA00023015"/>
    </source>
</evidence>
<protein>
    <recommendedName>
        <fullName evidence="4">KOW domain-containing protein</fullName>
    </recommendedName>
</protein>
<dbReference type="NCBIfam" id="NF033644">
    <property type="entry name" value="antiterm_UpxY"/>
    <property type="match status" value="1"/>
</dbReference>
<feature type="domain" description="KOW" evidence="4">
    <location>
        <begin position="125"/>
        <end position="152"/>
    </location>
</feature>
<sequence length="187" mass="21569">MIDKKTREDNLSKDANTEKWIAAYTNPRHEKVAYDQLINNGFTAYLPLLRQKRKWSDRKKWVEIPLFKSYVFVKIHLKNSLFVLQTHGIKNVVKLGEEITVIRDEEILAIRQMIEGGYETEGIDYFIEGDHVVIIEGPLKGTEGVVVHIKGKDQFVLKIDAIQHAVSCQIDRRLLKSLKAKNVNTVL</sequence>